<proteinExistence type="predicted"/>
<gene>
    <name evidence="1" type="primary">tea1</name>
    <name evidence="1" type="ORF">SPIL2461_LOCUS7763</name>
</gene>
<reference evidence="1" key="1">
    <citation type="submission" date="2021-02" db="EMBL/GenBank/DDBJ databases">
        <authorList>
            <person name="Dougan E. K."/>
            <person name="Rhodes N."/>
            <person name="Thang M."/>
            <person name="Chan C."/>
        </authorList>
    </citation>
    <scope>NUCLEOTIDE SEQUENCE</scope>
</reference>
<organism evidence="1 2">
    <name type="scientific">Symbiodinium pilosum</name>
    <name type="common">Dinoflagellate</name>
    <dbReference type="NCBI Taxonomy" id="2952"/>
    <lineage>
        <taxon>Eukaryota</taxon>
        <taxon>Sar</taxon>
        <taxon>Alveolata</taxon>
        <taxon>Dinophyceae</taxon>
        <taxon>Suessiales</taxon>
        <taxon>Symbiodiniaceae</taxon>
        <taxon>Symbiodinium</taxon>
    </lineage>
</organism>
<dbReference type="SUPFAM" id="SSF117281">
    <property type="entry name" value="Kelch motif"/>
    <property type="match status" value="1"/>
</dbReference>
<dbReference type="Gene3D" id="2.120.10.80">
    <property type="entry name" value="Kelch-type beta propeller"/>
    <property type="match status" value="1"/>
</dbReference>
<dbReference type="PANTHER" id="PTHR23244">
    <property type="entry name" value="KELCH REPEAT DOMAIN"/>
    <property type="match status" value="1"/>
</dbReference>
<name>A0A812PGB6_SYMPI</name>
<feature type="non-terminal residue" evidence="1">
    <location>
        <position position="193"/>
    </location>
</feature>
<keyword evidence="2" id="KW-1185">Reference proteome</keyword>
<evidence type="ECO:0000313" key="2">
    <source>
        <dbReference type="Proteomes" id="UP000649617"/>
    </source>
</evidence>
<protein>
    <submittedName>
        <fullName evidence="1">Tea1 protein</fullName>
    </submittedName>
</protein>
<dbReference type="Proteomes" id="UP000649617">
    <property type="component" value="Unassembled WGS sequence"/>
</dbReference>
<dbReference type="EMBL" id="CAJNIZ010012343">
    <property type="protein sequence ID" value="CAE7333075.1"/>
    <property type="molecule type" value="Genomic_DNA"/>
</dbReference>
<comment type="caution">
    <text evidence="1">The sequence shown here is derived from an EMBL/GenBank/DDBJ whole genome shotgun (WGS) entry which is preliminary data.</text>
</comment>
<accession>A0A812PGB6</accession>
<evidence type="ECO:0000313" key="1">
    <source>
        <dbReference type="EMBL" id="CAE7333075.1"/>
    </source>
</evidence>
<dbReference type="Pfam" id="PF24681">
    <property type="entry name" value="Kelch_KLHDC2_KLHL20_DRC7"/>
    <property type="match status" value="1"/>
</dbReference>
<sequence>ANYWYELHPGTALPGGRYEHAAVWSPAADGIYVFGGFLASRGPVLLNAMANMWEELNLSGALPDVRSQHTAVWSHEADGMYVFGGYDGQGSGTYFNDLWFHGCEDSRGRAVKASTWEMRSPGGNAPHQRYAHAAVWSPAGDGMYVFGGRDGRYLGESDFEWHITNWAVVSCRGVEPVGKRTLHFRWTRRRPGP</sequence>
<dbReference type="AlphaFoldDB" id="A0A812PGB6"/>
<dbReference type="OrthoDB" id="10251809at2759"/>
<dbReference type="InterPro" id="IPR015915">
    <property type="entry name" value="Kelch-typ_b-propeller"/>
</dbReference>